<dbReference type="SMART" id="SM00184">
    <property type="entry name" value="RING"/>
    <property type="match status" value="1"/>
</dbReference>
<keyword evidence="2 4" id="KW-0863">Zinc-finger</keyword>
<reference evidence="8" key="1">
    <citation type="submission" date="2025-08" db="UniProtKB">
        <authorList>
            <consortium name="RefSeq"/>
        </authorList>
    </citation>
    <scope>IDENTIFICATION</scope>
    <source>
        <tissue evidence="8">Blood</tissue>
    </source>
</reference>
<dbReference type="InterPro" id="IPR027370">
    <property type="entry name" value="Znf-RING_euk"/>
</dbReference>
<dbReference type="PROSITE" id="PS00518">
    <property type="entry name" value="ZF_RING_1"/>
    <property type="match status" value="1"/>
</dbReference>
<feature type="domain" description="RING-type" evidence="5">
    <location>
        <begin position="17"/>
        <end position="41"/>
    </location>
</feature>
<dbReference type="InterPro" id="IPR013320">
    <property type="entry name" value="ConA-like_dom_sf"/>
</dbReference>
<evidence type="ECO:0000256" key="3">
    <source>
        <dbReference type="ARBA" id="ARBA00022833"/>
    </source>
</evidence>
<feature type="domain" description="B30.2/SPRY" evidence="6">
    <location>
        <begin position="1"/>
        <end position="100"/>
    </location>
</feature>
<dbReference type="Gene3D" id="3.30.40.10">
    <property type="entry name" value="Zinc/RING finger domain, C3HC4 (zinc finger)"/>
    <property type="match status" value="1"/>
</dbReference>
<protein>
    <submittedName>
        <fullName evidence="8">Tripartite motif-containing protein 5-like</fullName>
    </submittedName>
</protein>
<dbReference type="InterPro" id="IPR001870">
    <property type="entry name" value="B30.2/SPRY"/>
</dbReference>
<dbReference type="GeneID" id="136994801"/>
<dbReference type="InterPro" id="IPR001841">
    <property type="entry name" value="Znf_RING"/>
</dbReference>
<dbReference type="Pfam" id="PF13445">
    <property type="entry name" value="zf-RING_UBOX"/>
    <property type="match status" value="1"/>
</dbReference>
<evidence type="ECO:0000313" key="7">
    <source>
        <dbReference type="Proteomes" id="UP001652627"/>
    </source>
</evidence>
<keyword evidence="3" id="KW-0862">Zinc</keyword>
<dbReference type="SUPFAM" id="SSF49899">
    <property type="entry name" value="Concanavalin A-like lectins/glucanases"/>
    <property type="match status" value="1"/>
</dbReference>
<organism evidence="7 8">
    <name type="scientific">Apteryx mantelli</name>
    <name type="common">North Island brown kiwi</name>
    <dbReference type="NCBI Taxonomy" id="2696672"/>
    <lineage>
        <taxon>Eukaryota</taxon>
        <taxon>Metazoa</taxon>
        <taxon>Chordata</taxon>
        <taxon>Craniata</taxon>
        <taxon>Vertebrata</taxon>
        <taxon>Euteleostomi</taxon>
        <taxon>Archelosauria</taxon>
        <taxon>Archosauria</taxon>
        <taxon>Dinosauria</taxon>
        <taxon>Saurischia</taxon>
        <taxon>Theropoda</taxon>
        <taxon>Coelurosauria</taxon>
        <taxon>Aves</taxon>
        <taxon>Palaeognathae</taxon>
        <taxon>Apterygiformes</taxon>
        <taxon>Apterygidae</taxon>
        <taxon>Apteryx</taxon>
    </lineage>
</organism>
<dbReference type="PANTHER" id="PTHR24103">
    <property type="entry name" value="E3 UBIQUITIN-PROTEIN LIGASE TRIM"/>
    <property type="match status" value="1"/>
</dbReference>
<evidence type="ECO:0000256" key="2">
    <source>
        <dbReference type="ARBA" id="ARBA00022771"/>
    </source>
</evidence>
<dbReference type="InterPro" id="IPR013083">
    <property type="entry name" value="Znf_RING/FYVE/PHD"/>
</dbReference>
<evidence type="ECO:0000256" key="4">
    <source>
        <dbReference type="PROSITE-ProRule" id="PRU00175"/>
    </source>
</evidence>
<evidence type="ECO:0000256" key="1">
    <source>
        <dbReference type="ARBA" id="ARBA00022723"/>
    </source>
</evidence>
<evidence type="ECO:0000259" key="5">
    <source>
        <dbReference type="PROSITE" id="PS50089"/>
    </source>
</evidence>
<proteinExistence type="predicted"/>
<dbReference type="PROSITE" id="PS50188">
    <property type="entry name" value="B302_SPRY"/>
    <property type="match status" value="1"/>
</dbReference>
<dbReference type="InterPro" id="IPR017907">
    <property type="entry name" value="Znf_RING_CS"/>
</dbReference>
<sequence>MAMGKDAVGTLQDKVTCSICLEILRDVMTINCGHSFCHECITYTELMLQAKPRVISIFLDHEAREATFYNRSNRSHIHTFRDVPFSEALRQNFYPRVLVG</sequence>
<name>A0ABM4FYL2_9AVES</name>
<gene>
    <name evidence="8" type="primary">LOC136994801</name>
</gene>
<dbReference type="Proteomes" id="UP001652627">
    <property type="component" value="Chromosome 33"/>
</dbReference>
<dbReference type="PROSITE" id="PS50089">
    <property type="entry name" value="ZF_RING_2"/>
    <property type="match status" value="1"/>
</dbReference>
<accession>A0ABM4FYL2</accession>
<dbReference type="RefSeq" id="XP_067170030.1">
    <property type="nucleotide sequence ID" value="XM_067313929.1"/>
</dbReference>
<evidence type="ECO:0000259" key="6">
    <source>
        <dbReference type="PROSITE" id="PS50188"/>
    </source>
</evidence>
<evidence type="ECO:0000313" key="8">
    <source>
        <dbReference type="RefSeq" id="XP_067170030.1"/>
    </source>
</evidence>
<dbReference type="InterPro" id="IPR003879">
    <property type="entry name" value="Butyrophylin_SPRY"/>
</dbReference>
<dbReference type="PRINTS" id="PR01407">
    <property type="entry name" value="BUTYPHLNCDUF"/>
</dbReference>
<keyword evidence="1" id="KW-0479">Metal-binding</keyword>
<keyword evidence="7" id="KW-1185">Reference proteome</keyword>
<dbReference type="InterPro" id="IPR050143">
    <property type="entry name" value="TRIM/RBCC"/>
</dbReference>